<dbReference type="Proteomes" id="UP001157502">
    <property type="component" value="Chromosome 29"/>
</dbReference>
<evidence type="ECO:0000313" key="1">
    <source>
        <dbReference type="EMBL" id="KAJ7989441.1"/>
    </source>
</evidence>
<dbReference type="EMBL" id="CM055756">
    <property type="protein sequence ID" value="KAJ7989441.1"/>
    <property type="molecule type" value="Genomic_DNA"/>
</dbReference>
<accession>A0ACC2FDM8</accession>
<keyword evidence="2" id="KW-1185">Reference proteome</keyword>
<proteinExistence type="predicted"/>
<sequence length="130" mass="14817">MRRPETRLPRSAPQIETSEARQSGATTPHWGIRELCLRRQGHAGSLSLNRAVNIHFRTLNAKKQATDHFRRNARVFPGYSEWRLVSSKLSDVISDDPTASTLPLLFDYLNKITARPLYILCTELDLTMTP</sequence>
<name>A0ACC2FDM8_DALPE</name>
<gene>
    <name evidence="1" type="ORF">DPEC_G00304570</name>
</gene>
<evidence type="ECO:0000313" key="2">
    <source>
        <dbReference type="Proteomes" id="UP001157502"/>
    </source>
</evidence>
<comment type="caution">
    <text evidence="1">The sequence shown here is derived from an EMBL/GenBank/DDBJ whole genome shotgun (WGS) entry which is preliminary data.</text>
</comment>
<reference evidence="1" key="1">
    <citation type="submission" date="2021-05" db="EMBL/GenBank/DDBJ databases">
        <authorList>
            <person name="Pan Q."/>
            <person name="Jouanno E."/>
            <person name="Zahm M."/>
            <person name="Klopp C."/>
            <person name="Cabau C."/>
            <person name="Louis A."/>
            <person name="Berthelot C."/>
            <person name="Parey E."/>
            <person name="Roest Crollius H."/>
            <person name="Montfort J."/>
            <person name="Robinson-Rechavi M."/>
            <person name="Bouchez O."/>
            <person name="Lampietro C."/>
            <person name="Lopez Roques C."/>
            <person name="Donnadieu C."/>
            <person name="Postlethwait J."/>
            <person name="Bobe J."/>
            <person name="Dillon D."/>
            <person name="Chandos A."/>
            <person name="von Hippel F."/>
            <person name="Guiguen Y."/>
        </authorList>
    </citation>
    <scope>NUCLEOTIDE SEQUENCE</scope>
    <source>
        <strain evidence="1">YG-Jan2019</strain>
    </source>
</reference>
<protein>
    <submittedName>
        <fullName evidence="1">Uncharacterized protein</fullName>
    </submittedName>
</protein>
<organism evidence="1 2">
    <name type="scientific">Dallia pectoralis</name>
    <name type="common">Alaska blackfish</name>
    <dbReference type="NCBI Taxonomy" id="75939"/>
    <lineage>
        <taxon>Eukaryota</taxon>
        <taxon>Metazoa</taxon>
        <taxon>Chordata</taxon>
        <taxon>Craniata</taxon>
        <taxon>Vertebrata</taxon>
        <taxon>Euteleostomi</taxon>
        <taxon>Actinopterygii</taxon>
        <taxon>Neopterygii</taxon>
        <taxon>Teleostei</taxon>
        <taxon>Protacanthopterygii</taxon>
        <taxon>Esociformes</taxon>
        <taxon>Umbridae</taxon>
        <taxon>Dallia</taxon>
    </lineage>
</organism>